<evidence type="ECO:0000313" key="2">
    <source>
        <dbReference type="EMBL" id="MDG3015822.1"/>
    </source>
</evidence>
<dbReference type="SUPFAM" id="SSF52540">
    <property type="entry name" value="P-loop containing nucleoside triphosphate hydrolases"/>
    <property type="match status" value="1"/>
</dbReference>
<protein>
    <recommendedName>
        <fullName evidence="4">TrwC relaxase domain-containing protein</fullName>
    </recommendedName>
</protein>
<dbReference type="InterPro" id="IPR027417">
    <property type="entry name" value="P-loop_NTPase"/>
</dbReference>
<evidence type="ECO:0008006" key="4">
    <source>
        <dbReference type="Google" id="ProtNLM"/>
    </source>
</evidence>
<evidence type="ECO:0000313" key="3">
    <source>
        <dbReference type="Proteomes" id="UP001152755"/>
    </source>
</evidence>
<reference evidence="2" key="1">
    <citation type="submission" date="2022-08" db="EMBL/GenBank/DDBJ databases">
        <title>Genome analysis of Corynebacteriales strain.</title>
        <authorList>
            <person name="Lee S.D."/>
        </authorList>
    </citation>
    <scope>NUCLEOTIDE SEQUENCE</scope>
    <source>
        <strain evidence="2">D3-21</strain>
    </source>
</reference>
<dbReference type="EMBL" id="JANRHA010000009">
    <property type="protein sequence ID" value="MDG3015822.1"/>
    <property type="molecule type" value="Genomic_DNA"/>
</dbReference>
<organism evidence="2 3">
    <name type="scientific">Speluncibacter jeojiensis</name>
    <dbReference type="NCBI Taxonomy" id="2710754"/>
    <lineage>
        <taxon>Bacteria</taxon>
        <taxon>Bacillati</taxon>
        <taxon>Actinomycetota</taxon>
        <taxon>Actinomycetes</taxon>
        <taxon>Mycobacteriales</taxon>
        <taxon>Speluncibacteraceae</taxon>
        <taxon>Speluncibacter</taxon>
    </lineage>
</organism>
<dbReference type="RefSeq" id="WP_332520258.1">
    <property type="nucleotide sequence ID" value="NZ_JANRHA010000009.1"/>
</dbReference>
<gene>
    <name evidence="2" type="ORF">NVS88_14770</name>
</gene>
<sequence>MLTATDFVRNGDRWTLNNVHPDGSVTATRIGDAARTITLPAEYVREHVTLGYARTIHGAQGITAESCHVVATGAETRQLAYVALTRGKRANHLYLGTAHDGDPETVLRREVLSPPTAVDVLTGILSRDGAQKSATTTARELADLATRLAAAAAAFEDAVGTAAEHQAGAEKLARIDAAAEQIHPGLTDAPAYPVLRRRLAALDLELDGTDPIDRLAAVVDSRELATAADPAAVLDWRLAPDPTGSHGAGQGLVPWLPKIPMMLTIDAAMADYLGRRRDLVTDLGRRRDLVTDLAAQVHARAAAWDTALAPRWARPLLAAGQRELVADLAVARAAFAVPDADRRPTGPHRTTAAQRRAQQRLDARAAEVLGDPHAHTGRWQPLADQLDPRITTDPYWPELAERFTTAHQSGIDVPALAGEAVAGRPLPDELPAAALWWRLCDRITAEGCDAAATTDGENPQAPPVLTPQQFRDGLSVNDFSRALPAAAAGTVVAERQRALEHATTHLTAEANTFVLSQDPTARATQIRDYAHQIHDFYEQRARTLLGELLPDHNMRTLEGDTAGWRQVTRQIGRTDMAERDTPAIVLTAVKELQKVGKAKGFDQAGNTPARVLARQIAAARGPLPERTDDLQHIGLLLPPPHTNPATPLARTAKTITTAIREHTDTAERDQPTWVTALGDPGADPRRHRLRREVIEAITSHRMFTGTALEDPDPMGGVHPDTNGPMRDAITAIDGRHYRADHARMSDQELATARSLATARLVETRTALAAPELRRAARTEAGMAALEHRLDALEDHPHIQRELADVAAIDAERHLRTIPGYAPPARKAKPTRPAPAATTSNFTYDMGYEAPRDTGYGL</sequence>
<accession>A0A9X4M462</accession>
<name>A0A9X4M462_9ACTN</name>
<feature type="region of interest" description="Disordered" evidence="1">
    <location>
        <begin position="819"/>
        <end position="845"/>
    </location>
</feature>
<comment type="caution">
    <text evidence="2">The sequence shown here is derived from an EMBL/GenBank/DDBJ whole genome shotgun (WGS) entry which is preliminary data.</text>
</comment>
<dbReference type="Gene3D" id="2.30.30.940">
    <property type="match status" value="1"/>
</dbReference>
<dbReference type="Gene3D" id="3.40.50.300">
    <property type="entry name" value="P-loop containing nucleotide triphosphate hydrolases"/>
    <property type="match status" value="1"/>
</dbReference>
<dbReference type="AlphaFoldDB" id="A0A9X4M462"/>
<evidence type="ECO:0000256" key="1">
    <source>
        <dbReference type="SAM" id="MobiDB-lite"/>
    </source>
</evidence>
<dbReference type="CDD" id="cd18809">
    <property type="entry name" value="SF1_C_RecD"/>
    <property type="match status" value="1"/>
</dbReference>
<proteinExistence type="predicted"/>
<feature type="region of interest" description="Disordered" evidence="1">
    <location>
        <begin position="339"/>
        <end position="358"/>
    </location>
</feature>
<dbReference type="Proteomes" id="UP001152755">
    <property type="component" value="Unassembled WGS sequence"/>
</dbReference>
<keyword evidence="3" id="KW-1185">Reference proteome</keyword>